<reference evidence="1" key="1">
    <citation type="submission" date="2023-07" db="EMBL/GenBank/DDBJ databases">
        <title>Black Yeasts Isolated from many extreme environments.</title>
        <authorList>
            <person name="Coleine C."/>
            <person name="Stajich J.E."/>
            <person name="Selbmann L."/>
        </authorList>
    </citation>
    <scope>NUCLEOTIDE SEQUENCE</scope>
    <source>
        <strain evidence="1">CCFEE 5714</strain>
    </source>
</reference>
<accession>A0ACC3N128</accession>
<gene>
    <name evidence="1" type="primary">TFB1_2</name>
    <name evidence="1" type="ORF">LTR37_012091</name>
</gene>
<protein>
    <submittedName>
        <fullName evidence="1">RNA polymerase II transcription factor B subunit 1</fullName>
    </submittedName>
</protein>
<comment type="caution">
    <text evidence="1">The sequence shown here is derived from an EMBL/GenBank/DDBJ whole genome shotgun (WGS) entry which is preliminary data.</text>
</comment>
<keyword evidence="2" id="KW-1185">Reference proteome</keyword>
<proteinExistence type="predicted"/>
<name>A0ACC3N128_9PEZI</name>
<organism evidence="1 2">
    <name type="scientific">Vermiconidia calcicola</name>
    <dbReference type="NCBI Taxonomy" id="1690605"/>
    <lineage>
        <taxon>Eukaryota</taxon>
        <taxon>Fungi</taxon>
        <taxon>Dikarya</taxon>
        <taxon>Ascomycota</taxon>
        <taxon>Pezizomycotina</taxon>
        <taxon>Dothideomycetes</taxon>
        <taxon>Dothideomycetidae</taxon>
        <taxon>Mycosphaerellales</taxon>
        <taxon>Extremaceae</taxon>
        <taxon>Vermiconidia</taxon>
    </lineage>
</organism>
<dbReference type="EMBL" id="JAUTXU010000109">
    <property type="protein sequence ID" value="KAK3707596.1"/>
    <property type="molecule type" value="Genomic_DNA"/>
</dbReference>
<sequence length="661" mass="73770">MPPTPSATVSYKKKDGLLTIAQDNKYLFWTPQTPPNSSPSVTIPVADITNLQQTPESSPKVALKVFVKDDNYVFSFTSKEKARKEQESVTESLRNTIAANKQSTAQQVVPAVMASPAPQPDGGNTGQSAAMAIAKAVSSKAADEGWYDDNKLKSDYQLQRSLLESNKALQARFNEALKDRPESVSVSQFTTQFWSARLHLLRAHAIEKAQKMGEYNVLPEIKFTRKAAEKEGEPDIKQLQITKEQIKLIFRQYPVVKEAYDENVPPLDPGAFWQRFFSSRLLKKLKGEKIAQYDPPDSILDKYLERRDAGPASIGHVPHFIDLEGNEQNHSQRKGNRPDQDMRPSSFDKVPVLRVLNNLSEKMLSHVAPEDGEAHGPIGMDEDTFDQLRLRDLAREDSDNRVKLSIRQPGRLGRGDAEDDLSAEAKLYAQQDPQEVLTGLQSDLQPSHFGSDENGLLRLDKAIAYHTDSEYDSDSETESLSNRQTTGTSKRKKIPAPNSHSAIAKATSSIFSSIHTRRSASSTDPENLNGLTQQTFDQLTITHNTTTEFLHYFWSLFLSGDASHTTELSHLVSTLDRSLDRINAVGATAEQEREKKVEGMRQQVREWEKRTGKRRKLDLEGVMGGKKVVEQMVGPTVRALGVAGDVYRRELEVQSKEAGAA</sequence>
<dbReference type="Proteomes" id="UP001281147">
    <property type="component" value="Unassembled WGS sequence"/>
</dbReference>
<evidence type="ECO:0000313" key="1">
    <source>
        <dbReference type="EMBL" id="KAK3707596.1"/>
    </source>
</evidence>
<evidence type="ECO:0000313" key="2">
    <source>
        <dbReference type="Proteomes" id="UP001281147"/>
    </source>
</evidence>